<evidence type="ECO:0000313" key="8">
    <source>
        <dbReference type="Proteomes" id="UP001565471"/>
    </source>
</evidence>
<comment type="caution">
    <text evidence="5">The sequence shown here is derived from an EMBL/GenBank/DDBJ whole genome shotgun (WGS) entry which is preliminary data.</text>
</comment>
<evidence type="ECO:0000256" key="2">
    <source>
        <dbReference type="ARBA" id="ARBA00023125"/>
    </source>
</evidence>
<accession>A0A8I2C4S7</accession>
<dbReference type="SUPFAM" id="SSF46785">
    <property type="entry name" value="Winged helix' DNA-binding domain"/>
    <property type="match status" value="1"/>
</dbReference>
<gene>
    <name evidence="6" type="ORF">ABIF29_006457</name>
    <name evidence="5" type="ORF">JOH49_004767</name>
</gene>
<dbReference type="Proteomes" id="UP001565471">
    <property type="component" value="Unassembled WGS sequence"/>
</dbReference>
<dbReference type="InterPro" id="IPR036388">
    <property type="entry name" value="WH-like_DNA-bd_sf"/>
</dbReference>
<evidence type="ECO:0000259" key="4">
    <source>
        <dbReference type="PROSITE" id="PS51118"/>
    </source>
</evidence>
<reference evidence="5" key="1">
    <citation type="submission" date="2021-02" db="EMBL/GenBank/DDBJ databases">
        <title>Genomic Encyclopedia of Type Strains, Phase IV (KMG-V): Genome sequencing to study the core and pangenomes of soil and plant-associated prokaryotes.</title>
        <authorList>
            <person name="Whitman W."/>
        </authorList>
    </citation>
    <scope>NUCLEOTIDE SEQUENCE</scope>
    <source>
        <strain evidence="5">USDA 406</strain>
    </source>
</reference>
<evidence type="ECO:0000313" key="6">
    <source>
        <dbReference type="EMBL" id="MEY9319658.1"/>
    </source>
</evidence>
<evidence type="ECO:0000256" key="3">
    <source>
        <dbReference type="ARBA" id="ARBA00023163"/>
    </source>
</evidence>
<feature type="domain" description="HTH hxlR-type" evidence="4">
    <location>
        <begin position="48"/>
        <end position="145"/>
    </location>
</feature>
<dbReference type="PANTHER" id="PTHR33204:SF18">
    <property type="entry name" value="TRANSCRIPTIONAL REGULATORY PROTEIN"/>
    <property type="match status" value="1"/>
</dbReference>
<proteinExistence type="predicted"/>
<dbReference type="InterPro" id="IPR036390">
    <property type="entry name" value="WH_DNA-bd_sf"/>
</dbReference>
<name>A0A8I2C4S7_BRAEL</name>
<keyword evidence="1" id="KW-0805">Transcription regulation</keyword>
<reference evidence="6 8" key="2">
    <citation type="submission" date="2024-07" db="EMBL/GenBank/DDBJ databases">
        <title>Genomic Encyclopedia of Type Strains, Phase V (KMG-V): Genome sequencing to study the core and pangenomes of soil and plant-associated prokaryotes.</title>
        <authorList>
            <person name="Whitman W."/>
        </authorList>
    </citation>
    <scope>NUCLEOTIDE SEQUENCE [LARGE SCALE GENOMIC DNA]</scope>
    <source>
        <strain evidence="6 8">USDA 415</strain>
    </source>
</reference>
<dbReference type="AlphaFoldDB" id="A0A8I2C4S7"/>
<dbReference type="Gene3D" id="1.10.10.10">
    <property type="entry name" value="Winged helix-like DNA-binding domain superfamily/Winged helix DNA-binding domain"/>
    <property type="match status" value="1"/>
</dbReference>
<evidence type="ECO:0000313" key="7">
    <source>
        <dbReference type="Proteomes" id="UP000673383"/>
    </source>
</evidence>
<dbReference type="InterPro" id="IPR002577">
    <property type="entry name" value="HTH_HxlR"/>
</dbReference>
<dbReference type="PANTHER" id="PTHR33204">
    <property type="entry name" value="TRANSCRIPTIONAL REGULATOR, MARR FAMILY"/>
    <property type="match status" value="1"/>
</dbReference>
<dbReference type="Proteomes" id="UP000673383">
    <property type="component" value="Unassembled WGS sequence"/>
</dbReference>
<dbReference type="GO" id="GO:0003677">
    <property type="term" value="F:DNA binding"/>
    <property type="evidence" value="ECO:0007669"/>
    <property type="project" value="UniProtKB-KW"/>
</dbReference>
<organism evidence="5 7">
    <name type="scientific">Bradyrhizobium elkanii</name>
    <dbReference type="NCBI Taxonomy" id="29448"/>
    <lineage>
        <taxon>Bacteria</taxon>
        <taxon>Pseudomonadati</taxon>
        <taxon>Pseudomonadota</taxon>
        <taxon>Alphaproteobacteria</taxon>
        <taxon>Hyphomicrobiales</taxon>
        <taxon>Nitrobacteraceae</taxon>
        <taxon>Bradyrhizobium</taxon>
    </lineage>
</organism>
<keyword evidence="8" id="KW-1185">Reference proteome</keyword>
<dbReference type="EMBL" id="JBGBZA010000002">
    <property type="protein sequence ID" value="MEY9319658.1"/>
    <property type="molecule type" value="Genomic_DNA"/>
</dbReference>
<evidence type="ECO:0000313" key="5">
    <source>
        <dbReference type="EMBL" id="MBP1295014.1"/>
    </source>
</evidence>
<keyword evidence="3" id="KW-0804">Transcription</keyword>
<protein>
    <submittedName>
        <fullName evidence="5">DNA-binding HxlR family transcriptional regulator</fullName>
    </submittedName>
</protein>
<evidence type="ECO:0000256" key="1">
    <source>
        <dbReference type="ARBA" id="ARBA00023015"/>
    </source>
</evidence>
<dbReference type="PROSITE" id="PS51118">
    <property type="entry name" value="HTH_HXLR"/>
    <property type="match status" value="1"/>
</dbReference>
<sequence>MVMQTGPSAAHCICDDVGPYCYENHSNKPDEENVMTKMKDNTADQTLCPVARAETVVGDRWTVLVMRELFARNHRFEEIQAQSGGTPQMITARLKKLEADGLVTRQVYNKRPLRHEYHLTEKGEAFFPVLMALRAWGETWCKSPREGRAMSYTHLVCGKPAGLGPVCESCGEPVHRADMVGERTPKYQRERDERWEAFKATR</sequence>
<dbReference type="Pfam" id="PF01638">
    <property type="entry name" value="HxlR"/>
    <property type="match status" value="1"/>
</dbReference>
<dbReference type="EMBL" id="JAFICZ010000001">
    <property type="protein sequence ID" value="MBP1295014.1"/>
    <property type="molecule type" value="Genomic_DNA"/>
</dbReference>
<keyword evidence="2 5" id="KW-0238">DNA-binding</keyword>